<evidence type="ECO:0000313" key="3">
    <source>
        <dbReference type="Proteomes" id="UP000257109"/>
    </source>
</evidence>
<accession>A0A371F0E0</accession>
<organism evidence="2 3">
    <name type="scientific">Mucuna pruriens</name>
    <name type="common">Velvet bean</name>
    <name type="synonym">Dolichos pruriens</name>
    <dbReference type="NCBI Taxonomy" id="157652"/>
    <lineage>
        <taxon>Eukaryota</taxon>
        <taxon>Viridiplantae</taxon>
        <taxon>Streptophyta</taxon>
        <taxon>Embryophyta</taxon>
        <taxon>Tracheophyta</taxon>
        <taxon>Spermatophyta</taxon>
        <taxon>Magnoliopsida</taxon>
        <taxon>eudicotyledons</taxon>
        <taxon>Gunneridae</taxon>
        <taxon>Pentapetalae</taxon>
        <taxon>rosids</taxon>
        <taxon>fabids</taxon>
        <taxon>Fabales</taxon>
        <taxon>Fabaceae</taxon>
        <taxon>Papilionoideae</taxon>
        <taxon>50 kb inversion clade</taxon>
        <taxon>NPAAA clade</taxon>
        <taxon>indigoferoid/millettioid clade</taxon>
        <taxon>Phaseoleae</taxon>
        <taxon>Mucuna</taxon>
    </lineage>
</organism>
<dbReference type="Gene3D" id="3.30.530.20">
    <property type="match status" value="1"/>
</dbReference>
<feature type="non-terminal residue" evidence="2">
    <location>
        <position position="1"/>
    </location>
</feature>
<dbReference type="EMBL" id="QJKJ01011215">
    <property type="protein sequence ID" value="RDX71757.1"/>
    <property type="molecule type" value="Genomic_DNA"/>
</dbReference>
<dbReference type="PANTHER" id="PTHR19308:SF13">
    <property type="entry name" value="OS02G0468400 PROTEIN"/>
    <property type="match status" value="1"/>
</dbReference>
<dbReference type="PROSITE" id="PS50848">
    <property type="entry name" value="START"/>
    <property type="match status" value="1"/>
</dbReference>
<protein>
    <submittedName>
        <fullName evidence="2">StAR-related lipid transfer protein 7, mitochondrial</fullName>
    </submittedName>
</protein>
<keyword evidence="3" id="KW-1185">Reference proteome</keyword>
<dbReference type="GO" id="GO:0005737">
    <property type="term" value="C:cytoplasm"/>
    <property type="evidence" value="ECO:0007669"/>
    <property type="project" value="UniProtKB-ARBA"/>
</dbReference>
<dbReference type="STRING" id="157652.A0A371F0E0"/>
<dbReference type="GO" id="GO:0008289">
    <property type="term" value="F:lipid binding"/>
    <property type="evidence" value="ECO:0007669"/>
    <property type="project" value="InterPro"/>
</dbReference>
<sequence length="454" mass="52610">MAMTMTSMSGGWGILAAVVVFLILLLWQQRNRLFIASSSSSSSSPSPSPSFLLSDSTALHFRQRFRVGFFNLNPLSLPNLIFSSAEFKRKTVGRRRTLRHRKEVKEKQRLNIMGFIRPWTLQLQWLTFVMWFSQLPRTSNFVTDADLKFLMEILDEKLNESDKWENVLDKRNNLLSYNVKCCKPKNGPLRYLSKTVFNDISSEMLRNFYMDNDYRKQWDKTLVQHNQLQVDKSDGTEVGHTIKKFPLLKPREYVLAWKLWEGSDKTFYCFMKECEHPLAPRQRKYVRVELFRSGWQIREVPGSNACEITMFHQEDAGLNMEMAKLAFRKGIWNYVCKMDDALRRYSVISYRLTSSVTTSLNLMQKVPACLDPIRSNISPTHAHPTVFHDQVTDESQMRMIRRPSRKFLANSLLLIGGAICLSRGHSSLGAKVAMAYIVTKLSKRGARSNQTKQS</sequence>
<feature type="domain" description="START" evidence="1">
    <location>
        <begin position="150"/>
        <end position="347"/>
    </location>
</feature>
<dbReference type="FunFam" id="3.30.530.20:FF:000027">
    <property type="entry name" value="StAR-related lipid transfer protein 7, mitochondrial"/>
    <property type="match status" value="1"/>
</dbReference>
<dbReference type="CDD" id="cd08870">
    <property type="entry name" value="START_STARD2_7-like"/>
    <property type="match status" value="1"/>
</dbReference>
<dbReference type="PANTHER" id="PTHR19308">
    <property type="entry name" value="PHOSPHATIDYLCHOLINE TRANSFER PROTEIN"/>
    <property type="match status" value="1"/>
</dbReference>
<dbReference type="InterPro" id="IPR051213">
    <property type="entry name" value="START_lipid_transfer"/>
</dbReference>
<proteinExistence type="predicted"/>
<evidence type="ECO:0000313" key="2">
    <source>
        <dbReference type="EMBL" id="RDX71757.1"/>
    </source>
</evidence>
<name>A0A371F0E0_MUCPR</name>
<dbReference type="AlphaFoldDB" id="A0A371F0E0"/>
<dbReference type="Pfam" id="PF01852">
    <property type="entry name" value="START"/>
    <property type="match status" value="1"/>
</dbReference>
<evidence type="ECO:0000259" key="1">
    <source>
        <dbReference type="PROSITE" id="PS50848"/>
    </source>
</evidence>
<dbReference type="InterPro" id="IPR023393">
    <property type="entry name" value="START-like_dom_sf"/>
</dbReference>
<dbReference type="OrthoDB" id="5403181at2759"/>
<dbReference type="Proteomes" id="UP000257109">
    <property type="component" value="Unassembled WGS sequence"/>
</dbReference>
<dbReference type="SUPFAM" id="SSF55961">
    <property type="entry name" value="Bet v1-like"/>
    <property type="match status" value="1"/>
</dbReference>
<comment type="caution">
    <text evidence="2">The sequence shown here is derived from an EMBL/GenBank/DDBJ whole genome shotgun (WGS) entry which is preliminary data.</text>
</comment>
<gene>
    <name evidence="2" type="primary">Stard7</name>
    <name evidence="2" type="ORF">CR513_48847</name>
</gene>
<reference evidence="2" key="1">
    <citation type="submission" date="2018-05" db="EMBL/GenBank/DDBJ databases">
        <title>Draft genome of Mucuna pruriens seed.</title>
        <authorList>
            <person name="Nnadi N.E."/>
            <person name="Vos R."/>
            <person name="Hasami M.H."/>
            <person name="Devisetty U.K."/>
            <person name="Aguiy J.C."/>
        </authorList>
    </citation>
    <scope>NUCLEOTIDE SEQUENCE [LARGE SCALE GENOMIC DNA]</scope>
    <source>
        <strain evidence="2">JCA_2017</strain>
    </source>
</reference>
<dbReference type="InterPro" id="IPR002913">
    <property type="entry name" value="START_lipid-bd_dom"/>
</dbReference>